<organism evidence="1">
    <name type="scientific">bioreactor metagenome</name>
    <dbReference type="NCBI Taxonomy" id="1076179"/>
    <lineage>
        <taxon>unclassified sequences</taxon>
        <taxon>metagenomes</taxon>
        <taxon>ecological metagenomes</taxon>
    </lineage>
</organism>
<evidence type="ECO:0000313" key="1">
    <source>
        <dbReference type="EMBL" id="MPM80334.1"/>
    </source>
</evidence>
<gene>
    <name evidence="1" type="ORF">SDC9_127381</name>
</gene>
<dbReference type="AlphaFoldDB" id="A0A645CTV0"/>
<name>A0A645CTV0_9ZZZZ</name>
<evidence type="ECO:0008006" key="2">
    <source>
        <dbReference type="Google" id="ProtNLM"/>
    </source>
</evidence>
<dbReference type="EMBL" id="VSSQ01029978">
    <property type="protein sequence ID" value="MPM80334.1"/>
    <property type="molecule type" value="Genomic_DNA"/>
</dbReference>
<comment type="caution">
    <text evidence="1">The sequence shown here is derived from an EMBL/GenBank/DDBJ whole genome shotgun (WGS) entry which is preliminary data.</text>
</comment>
<sequence length="103" mass="11587">MQRKGVTQEQLAESSLLATRTIRSYQSMEAPSIGLPRVIALCIGLKLHPILCFDLVRKAGYRFNLTEEHVAYQMLLGSMTQSPIYECNEYLRAAGIQPLGKEE</sequence>
<proteinExistence type="predicted"/>
<reference evidence="1" key="1">
    <citation type="submission" date="2019-08" db="EMBL/GenBank/DDBJ databases">
        <authorList>
            <person name="Kucharzyk K."/>
            <person name="Murdoch R.W."/>
            <person name="Higgins S."/>
            <person name="Loffler F."/>
        </authorList>
    </citation>
    <scope>NUCLEOTIDE SEQUENCE</scope>
</reference>
<protein>
    <recommendedName>
        <fullName evidence="2">HTH cro/C1-type domain-containing protein</fullName>
    </recommendedName>
</protein>
<accession>A0A645CTV0</accession>